<accession>A0A6G0XG77</accession>
<evidence type="ECO:0000313" key="2">
    <source>
        <dbReference type="Proteomes" id="UP000481153"/>
    </source>
</evidence>
<dbReference type="VEuPathDB" id="FungiDB:AeMF1_013192"/>
<evidence type="ECO:0000313" key="1">
    <source>
        <dbReference type="EMBL" id="KAF0739231.1"/>
    </source>
</evidence>
<dbReference type="EMBL" id="VJMJ01000066">
    <property type="protein sequence ID" value="KAF0739231.1"/>
    <property type="molecule type" value="Genomic_DNA"/>
</dbReference>
<reference evidence="1 2" key="1">
    <citation type="submission" date="2019-07" db="EMBL/GenBank/DDBJ databases">
        <title>Genomics analysis of Aphanomyces spp. identifies a new class of oomycete effector associated with host adaptation.</title>
        <authorList>
            <person name="Gaulin E."/>
        </authorList>
    </citation>
    <scope>NUCLEOTIDE SEQUENCE [LARGE SCALE GENOMIC DNA]</scope>
    <source>
        <strain evidence="1 2">ATCC 201684</strain>
    </source>
</reference>
<dbReference type="AlphaFoldDB" id="A0A6G0XG77"/>
<organism evidence="1 2">
    <name type="scientific">Aphanomyces euteiches</name>
    <dbReference type="NCBI Taxonomy" id="100861"/>
    <lineage>
        <taxon>Eukaryota</taxon>
        <taxon>Sar</taxon>
        <taxon>Stramenopiles</taxon>
        <taxon>Oomycota</taxon>
        <taxon>Saprolegniomycetes</taxon>
        <taxon>Saprolegniales</taxon>
        <taxon>Verrucalvaceae</taxon>
        <taxon>Aphanomyces</taxon>
    </lineage>
</organism>
<proteinExistence type="predicted"/>
<comment type="caution">
    <text evidence="1">The sequence shown here is derived from an EMBL/GenBank/DDBJ whole genome shotgun (WGS) entry which is preliminary data.</text>
</comment>
<name>A0A6G0XG77_9STRA</name>
<gene>
    <name evidence="1" type="ORF">Ae201684_005151</name>
</gene>
<dbReference type="Proteomes" id="UP000481153">
    <property type="component" value="Unassembled WGS sequence"/>
</dbReference>
<keyword evidence="2" id="KW-1185">Reference proteome</keyword>
<sequence length="243" mass="28390">MVNRNARVQAKQWLVQQLYHNTDRFFHNYPALHPSDDFIDCSAECTGPWVHTVNNCQFVWPHTVGDIEQLFLHPQSQEIICLTDEYELERDGNTLLVRCTFDQKHKWHLLQGHFSRADRFIAVHRSLNNDEAFQGREDPNFYDMEWIDVRQISSTHSVLRVLILRSMLLEDLKGFAKEVGKITLSQDKKTVEQQISLFDKKVMWDYQQNLKNLLSQNATRAASANLVTIPSMALLRKSTQEFG</sequence>
<protein>
    <submittedName>
        <fullName evidence="1">Uncharacterized protein</fullName>
    </submittedName>
</protein>